<protein>
    <submittedName>
        <fullName evidence="1">Uncharacterized protein</fullName>
    </submittedName>
</protein>
<proteinExistence type="predicted"/>
<name>A0AA36ELU3_LACSI</name>
<evidence type="ECO:0000313" key="1">
    <source>
        <dbReference type="EMBL" id="CAI9300729.1"/>
    </source>
</evidence>
<reference evidence="1" key="1">
    <citation type="submission" date="2023-04" db="EMBL/GenBank/DDBJ databases">
        <authorList>
            <person name="Vijverberg K."/>
            <person name="Xiong W."/>
            <person name="Schranz E."/>
        </authorList>
    </citation>
    <scope>NUCLEOTIDE SEQUENCE</scope>
</reference>
<accession>A0AA36ELU3</accession>
<sequence>MYDLGGDDRRLLHYLSFQSVCFSSSIPFWLNLISDPHVSPTFGRGRKWASDENETCLRPSIHTRNREERIASAIPAPSQLSSADDGIEIQFHERPLLCTLSSILHVFLLSS</sequence>
<evidence type="ECO:0000313" key="2">
    <source>
        <dbReference type="Proteomes" id="UP001177003"/>
    </source>
</evidence>
<dbReference type="AlphaFoldDB" id="A0AA36ELU3"/>
<dbReference type="Proteomes" id="UP001177003">
    <property type="component" value="Chromosome 9"/>
</dbReference>
<dbReference type="EMBL" id="OX465085">
    <property type="protein sequence ID" value="CAI9300729.1"/>
    <property type="molecule type" value="Genomic_DNA"/>
</dbReference>
<keyword evidence="2" id="KW-1185">Reference proteome</keyword>
<organism evidence="1 2">
    <name type="scientific">Lactuca saligna</name>
    <name type="common">Willowleaf lettuce</name>
    <dbReference type="NCBI Taxonomy" id="75948"/>
    <lineage>
        <taxon>Eukaryota</taxon>
        <taxon>Viridiplantae</taxon>
        <taxon>Streptophyta</taxon>
        <taxon>Embryophyta</taxon>
        <taxon>Tracheophyta</taxon>
        <taxon>Spermatophyta</taxon>
        <taxon>Magnoliopsida</taxon>
        <taxon>eudicotyledons</taxon>
        <taxon>Gunneridae</taxon>
        <taxon>Pentapetalae</taxon>
        <taxon>asterids</taxon>
        <taxon>campanulids</taxon>
        <taxon>Asterales</taxon>
        <taxon>Asteraceae</taxon>
        <taxon>Cichorioideae</taxon>
        <taxon>Cichorieae</taxon>
        <taxon>Lactucinae</taxon>
        <taxon>Lactuca</taxon>
    </lineage>
</organism>
<gene>
    <name evidence="1" type="ORF">LSALG_LOCUS39346</name>
</gene>